<dbReference type="Pfam" id="PF00487">
    <property type="entry name" value="FA_desaturase"/>
    <property type="match status" value="1"/>
</dbReference>
<dbReference type="InterPro" id="IPR005804">
    <property type="entry name" value="FA_desaturase_dom"/>
</dbReference>
<accession>A0A1X1YKA7</accession>
<proteinExistence type="predicted"/>
<comment type="caution">
    <text evidence="2">The sequence shown here is derived from an EMBL/GenBank/DDBJ whole genome shotgun (WGS) entry which is preliminary data.</text>
</comment>
<keyword evidence="3" id="KW-1185">Reference proteome</keyword>
<dbReference type="OrthoDB" id="104711at2"/>
<dbReference type="EMBL" id="LQPG01000017">
    <property type="protein sequence ID" value="ORW11453.1"/>
    <property type="molecule type" value="Genomic_DNA"/>
</dbReference>
<dbReference type="RefSeq" id="WP_085264362.1">
    <property type="nucleotide sequence ID" value="NZ_LQPG01000017.1"/>
</dbReference>
<feature type="domain" description="Fatty acid desaturase" evidence="1">
    <location>
        <begin position="64"/>
        <end position="330"/>
    </location>
</feature>
<protein>
    <submittedName>
        <fullName evidence="2">Fatty acid desaturase</fullName>
    </submittedName>
</protein>
<evidence type="ECO:0000313" key="2">
    <source>
        <dbReference type="EMBL" id="ORW11453.1"/>
    </source>
</evidence>
<dbReference type="GO" id="GO:0016717">
    <property type="term" value="F:oxidoreductase activity, acting on paired donors, with oxidation of a pair of donors resulting in the reduction of molecular oxygen to two molecules of water"/>
    <property type="evidence" value="ECO:0007669"/>
    <property type="project" value="TreeGrafter"/>
</dbReference>
<dbReference type="CDD" id="cd03506">
    <property type="entry name" value="Delta6-FADS-like"/>
    <property type="match status" value="1"/>
</dbReference>
<dbReference type="Proteomes" id="UP000193866">
    <property type="component" value="Unassembled WGS sequence"/>
</dbReference>
<dbReference type="AlphaFoldDB" id="A0A1X1YKA7"/>
<name>A0A1X1YKA7_9MYCO</name>
<reference evidence="2 3" key="1">
    <citation type="submission" date="2016-01" db="EMBL/GenBank/DDBJ databases">
        <title>The new phylogeny of the genus Mycobacterium.</title>
        <authorList>
            <person name="Tarcisio F."/>
            <person name="Conor M."/>
            <person name="Antonella G."/>
            <person name="Elisabetta G."/>
            <person name="Giulia F.S."/>
            <person name="Sara T."/>
            <person name="Anna F."/>
            <person name="Clotilde B."/>
            <person name="Roberto B."/>
            <person name="Veronica D.S."/>
            <person name="Fabio R."/>
            <person name="Monica P."/>
            <person name="Olivier J."/>
            <person name="Enrico T."/>
            <person name="Nicola S."/>
        </authorList>
    </citation>
    <scope>NUCLEOTIDE SEQUENCE [LARGE SCALE GENOMIC DNA]</scope>
    <source>
        <strain evidence="2 3">DSM 45394</strain>
    </source>
</reference>
<dbReference type="PANTHER" id="PTHR19353">
    <property type="entry name" value="FATTY ACID DESATURASE 2"/>
    <property type="match status" value="1"/>
</dbReference>
<dbReference type="GO" id="GO:0016020">
    <property type="term" value="C:membrane"/>
    <property type="evidence" value="ECO:0007669"/>
    <property type="project" value="TreeGrafter"/>
</dbReference>
<evidence type="ECO:0000313" key="3">
    <source>
        <dbReference type="Proteomes" id="UP000193866"/>
    </source>
</evidence>
<dbReference type="PANTHER" id="PTHR19353:SF84">
    <property type="entry name" value="ACYL-COA DELTA-9-DESATURASE, DESB"/>
    <property type="match status" value="1"/>
</dbReference>
<gene>
    <name evidence="2" type="ORF">AWC16_10095</name>
</gene>
<organism evidence="2 3">
    <name type="scientific">Mycolicibacter longobardus</name>
    <dbReference type="NCBI Taxonomy" id="1108812"/>
    <lineage>
        <taxon>Bacteria</taxon>
        <taxon>Bacillati</taxon>
        <taxon>Actinomycetota</taxon>
        <taxon>Actinomycetes</taxon>
        <taxon>Mycobacteriales</taxon>
        <taxon>Mycobacteriaceae</taxon>
        <taxon>Mycolicibacter</taxon>
    </lineage>
</organism>
<dbReference type="STRING" id="1108812.AWC16_10095"/>
<evidence type="ECO:0000259" key="1">
    <source>
        <dbReference type="Pfam" id="PF00487"/>
    </source>
</evidence>
<dbReference type="GO" id="GO:0006629">
    <property type="term" value="P:lipid metabolic process"/>
    <property type="evidence" value="ECO:0007669"/>
    <property type="project" value="InterPro"/>
</dbReference>
<sequence>MSQPELALTPAQADAFGAELDAIRARVLADLGKRDADYIRGIVKVQRTLEVGGRVLLYAGKRRPAWLAGVAMLAVSKILDNWEIGHNVMHGQYDWMGDPALHGPTFEWDSACPSDHWRHAHNYLHHTYTNVLGVDRDIGYAVLRVKEAQPWDRLKLLNPINALIGFVLFQYSLAGYELEIERMPHEITMADKREALGMIVRKVFRQTLKDYVAFPLSAGRFARYVLTGNLVANMIRNMWTFAITFCGHFPDGVRVFTIEETRDESRGMWYYRQILGTANMNGGRLFHILSGNLSHQIEHHLFPDLPAHRYAELAPEVREICRRYGIPYNTGSMPRQLGTVVRNIFRLAFP</sequence>
<dbReference type="InterPro" id="IPR012171">
    <property type="entry name" value="Fatty_acid_desaturase"/>
</dbReference>